<dbReference type="AlphaFoldDB" id="F4QA89"/>
<evidence type="ECO:0000256" key="2">
    <source>
        <dbReference type="SAM" id="Phobius"/>
    </source>
</evidence>
<feature type="compositionally biased region" description="Basic and acidic residues" evidence="1">
    <location>
        <begin position="334"/>
        <end position="360"/>
    </location>
</feature>
<feature type="compositionally biased region" description="Basic residues" evidence="1">
    <location>
        <begin position="578"/>
        <end position="588"/>
    </location>
</feature>
<feature type="compositionally biased region" description="Acidic residues" evidence="1">
    <location>
        <begin position="367"/>
        <end position="380"/>
    </location>
</feature>
<keyword evidence="2" id="KW-0472">Membrane</keyword>
<proteinExistence type="predicted"/>
<feature type="compositionally biased region" description="Pro residues" evidence="1">
    <location>
        <begin position="510"/>
        <end position="521"/>
    </location>
</feature>
<organism evidence="3 4">
    <name type="scientific">Cavenderia fasciculata</name>
    <name type="common">Slime mold</name>
    <name type="synonym">Dictyostelium fasciculatum</name>
    <dbReference type="NCBI Taxonomy" id="261658"/>
    <lineage>
        <taxon>Eukaryota</taxon>
        <taxon>Amoebozoa</taxon>
        <taxon>Evosea</taxon>
        <taxon>Eumycetozoa</taxon>
        <taxon>Dictyostelia</taxon>
        <taxon>Acytosteliales</taxon>
        <taxon>Cavenderiaceae</taxon>
        <taxon>Cavenderia</taxon>
    </lineage>
</organism>
<feature type="compositionally biased region" description="Low complexity" evidence="1">
    <location>
        <begin position="543"/>
        <end position="569"/>
    </location>
</feature>
<protein>
    <recommendedName>
        <fullName evidence="5">Transmembrane protein</fullName>
    </recommendedName>
</protein>
<feature type="region of interest" description="Disordered" evidence="1">
    <location>
        <begin position="331"/>
        <end position="386"/>
    </location>
</feature>
<dbReference type="RefSeq" id="XP_004354350.1">
    <property type="nucleotide sequence ID" value="XM_004354298.1"/>
</dbReference>
<dbReference type="KEGG" id="dfa:DFA_10450"/>
<gene>
    <name evidence="3" type="ORF">DFA_10450</name>
</gene>
<evidence type="ECO:0000313" key="3">
    <source>
        <dbReference type="EMBL" id="EGG15608.1"/>
    </source>
</evidence>
<feature type="compositionally biased region" description="Low complexity" evidence="1">
    <location>
        <begin position="614"/>
        <end position="623"/>
    </location>
</feature>
<evidence type="ECO:0000313" key="4">
    <source>
        <dbReference type="Proteomes" id="UP000007797"/>
    </source>
</evidence>
<feature type="transmembrane region" description="Helical" evidence="2">
    <location>
        <begin position="175"/>
        <end position="200"/>
    </location>
</feature>
<evidence type="ECO:0000256" key="1">
    <source>
        <dbReference type="SAM" id="MobiDB-lite"/>
    </source>
</evidence>
<feature type="transmembrane region" description="Helical" evidence="2">
    <location>
        <begin position="12"/>
        <end position="37"/>
    </location>
</feature>
<name>F4QA89_CACFS</name>
<dbReference type="Proteomes" id="UP000007797">
    <property type="component" value="Unassembled WGS sequence"/>
</dbReference>
<feature type="region of interest" description="Disordered" evidence="1">
    <location>
        <begin position="507"/>
        <end position="644"/>
    </location>
</feature>
<feature type="compositionally biased region" description="Low complexity" evidence="1">
    <location>
        <begin position="589"/>
        <end position="606"/>
    </location>
</feature>
<keyword evidence="2" id="KW-1133">Transmembrane helix</keyword>
<dbReference type="GeneID" id="14867143"/>
<keyword evidence="4" id="KW-1185">Reference proteome</keyword>
<feature type="compositionally biased region" description="Low complexity" evidence="1">
    <location>
        <begin position="633"/>
        <end position="644"/>
    </location>
</feature>
<dbReference type="EMBL" id="GL883026">
    <property type="protein sequence ID" value="EGG15608.1"/>
    <property type="molecule type" value="Genomic_DNA"/>
</dbReference>
<accession>F4QA89</accession>
<feature type="transmembrane region" description="Helical" evidence="2">
    <location>
        <begin position="221"/>
        <end position="244"/>
    </location>
</feature>
<evidence type="ECO:0008006" key="5">
    <source>
        <dbReference type="Google" id="ProtNLM"/>
    </source>
</evidence>
<sequence length="668" mass="74093">MQDNRYQKAINLLGTVVMVLGAFEVLSYLVPILLPLYSISIKQSIYQNLLSNNQNQTNISNNNNNNNFNSTTFTFTPLLPVSSELNYTNLINSLNYTPNNASTGNNNTITTNSTSTNILNSTTVYHQDPIYSQHLKIYYTSVICSEEYQQKYNESTVKVNGKSLPMIKYLPSINLLRIVMLVTFSVGGLLAAIKFCCLSIETKRDRDSSAKENLLFYRLSLVNSVLVFLLFSTSTMLAVMFIPALQKDLSKYPLCFNHHEGGSGVGHFINFCKHINGVNRHYPGVQLIKWGLSATVYYQIGVTLLQLINITRLYLKIEMTKIQISMELSDNDDQEKGKGKGSKDKDKDSKVWKKDQEKKTIVHQSESESDSEEDDDDEEYINYNNHNNDNINNSLSVIDHFSNSNSNSPLRSSLECMLPPPPGSSILNHSSMSNIGMIGSSMNGIGGMTPLPISSLSASCSCIGSPSSTSLTNSPRVTAKTMHMTHIRRNSNNSLYSQNLINQIDIGSSPLPPLSPSPTPPSLSKSSHHVRRHSNNNSLYSQNLITTSTNSLLPTPTTITTTTTTTALPTPTPLSKSKSQHIRRHSNNHNHSLISHMSNTNNTLPLTPSPLSSPSPTTSTPKSKSNHIRRHSNTNQNTNNSYSFYTHGPLSLSLSPDPFSAQKRWSQQ</sequence>
<keyword evidence="2" id="KW-0812">Transmembrane</keyword>
<reference evidence="4" key="1">
    <citation type="journal article" date="2011" name="Genome Res.">
        <title>Phylogeny-wide analysis of social amoeba genomes highlights ancient origins for complex intercellular communication.</title>
        <authorList>
            <person name="Heidel A.J."/>
            <person name="Lawal H.M."/>
            <person name="Felder M."/>
            <person name="Schilde C."/>
            <person name="Helps N.R."/>
            <person name="Tunggal B."/>
            <person name="Rivero F."/>
            <person name="John U."/>
            <person name="Schleicher M."/>
            <person name="Eichinger L."/>
            <person name="Platzer M."/>
            <person name="Noegel A.A."/>
            <person name="Schaap P."/>
            <person name="Gloeckner G."/>
        </authorList>
    </citation>
    <scope>NUCLEOTIDE SEQUENCE [LARGE SCALE GENOMIC DNA]</scope>
    <source>
        <strain evidence="4">SH3</strain>
    </source>
</reference>